<reference evidence="1" key="1">
    <citation type="journal article" date="2015" name="Nature">
        <title>Complex archaea that bridge the gap between prokaryotes and eukaryotes.</title>
        <authorList>
            <person name="Spang A."/>
            <person name="Saw J.H."/>
            <person name="Jorgensen S.L."/>
            <person name="Zaremba-Niedzwiedzka K."/>
            <person name="Martijn J."/>
            <person name="Lind A.E."/>
            <person name="van Eijk R."/>
            <person name="Schleper C."/>
            <person name="Guy L."/>
            <person name="Ettema T.J."/>
        </authorList>
    </citation>
    <scope>NUCLEOTIDE SEQUENCE</scope>
</reference>
<dbReference type="AlphaFoldDB" id="A0A0F8Z676"/>
<organism evidence="1">
    <name type="scientific">marine sediment metagenome</name>
    <dbReference type="NCBI Taxonomy" id="412755"/>
    <lineage>
        <taxon>unclassified sequences</taxon>
        <taxon>metagenomes</taxon>
        <taxon>ecological metagenomes</taxon>
    </lineage>
</organism>
<name>A0A0F8Z676_9ZZZZ</name>
<proteinExistence type="predicted"/>
<accession>A0A0F8Z676</accession>
<comment type="caution">
    <text evidence="1">The sequence shown here is derived from an EMBL/GenBank/DDBJ whole genome shotgun (WGS) entry which is preliminary data.</text>
</comment>
<dbReference type="EMBL" id="LAZR01062279">
    <property type="protein sequence ID" value="KKK61864.1"/>
    <property type="molecule type" value="Genomic_DNA"/>
</dbReference>
<gene>
    <name evidence="1" type="ORF">LCGC14_3010080</name>
</gene>
<sequence>MIKRLLLISIFSLLFAGQAGAEHRGTDGTIFDHEYIKYPQKIYEKYCGHHKTAGGFWACLDGLNRYGVLVISCDEPIYKWAKEGDIRKLTKEGWTKAPLNFDEDIVNKPYAPKIYWFYKCL</sequence>
<evidence type="ECO:0000313" key="1">
    <source>
        <dbReference type="EMBL" id="KKK61864.1"/>
    </source>
</evidence>
<protein>
    <submittedName>
        <fullName evidence="1">Uncharacterized protein</fullName>
    </submittedName>
</protein>